<name>A0ABY5HPI2_9GAMM</name>
<dbReference type="Proteomes" id="UP001058461">
    <property type="component" value="Chromosome"/>
</dbReference>
<dbReference type="InterPro" id="IPR036641">
    <property type="entry name" value="HPT_dom_sf"/>
</dbReference>
<dbReference type="InterPro" id="IPR008207">
    <property type="entry name" value="Sig_transdc_His_kin_Hpt_dom"/>
</dbReference>
<reference evidence="3" key="1">
    <citation type="submission" date="2021-04" db="EMBL/GenBank/DDBJ databases">
        <title>Oceanospirillales bacteria with DddD are important DMSP degraders in coastal seawater.</title>
        <authorList>
            <person name="Liu J."/>
        </authorList>
    </citation>
    <scope>NUCLEOTIDE SEQUENCE</scope>
    <source>
        <strain evidence="3">D13-1</strain>
    </source>
</reference>
<evidence type="ECO:0000259" key="2">
    <source>
        <dbReference type="Pfam" id="PF01627"/>
    </source>
</evidence>
<feature type="domain" description="HPt" evidence="2">
    <location>
        <begin position="17"/>
        <end position="62"/>
    </location>
</feature>
<keyword evidence="1" id="KW-0902">Two-component regulatory system</keyword>
<evidence type="ECO:0000256" key="1">
    <source>
        <dbReference type="ARBA" id="ARBA00023012"/>
    </source>
</evidence>
<accession>A0ABY5HPI2</accession>
<dbReference type="Gene3D" id="1.20.120.160">
    <property type="entry name" value="HPT domain"/>
    <property type="match status" value="1"/>
</dbReference>
<dbReference type="EMBL" id="CP073347">
    <property type="protein sequence ID" value="UTW13458.1"/>
    <property type="molecule type" value="Genomic_DNA"/>
</dbReference>
<sequence length="69" mass="7529">MVNQLLDDLNAPAAAKTELLHKLAGTCANFGLARLAARCRALEKVDTPVDDKQLAQLRDLYRHSLEALG</sequence>
<evidence type="ECO:0000313" key="4">
    <source>
        <dbReference type="Proteomes" id="UP001058461"/>
    </source>
</evidence>
<gene>
    <name evidence="3" type="ORF">KDW95_07375</name>
</gene>
<proteinExistence type="predicted"/>
<dbReference type="SUPFAM" id="SSF47226">
    <property type="entry name" value="Histidine-containing phosphotransfer domain, HPT domain"/>
    <property type="match status" value="1"/>
</dbReference>
<keyword evidence="4" id="KW-1185">Reference proteome</keyword>
<dbReference type="RefSeq" id="WP_370646678.1">
    <property type="nucleotide sequence ID" value="NZ_CP073347.1"/>
</dbReference>
<protein>
    <submittedName>
        <fullName evidence="3">Hpt domain-containing protein</fullName>
    </submittedName>
</protein>
<evidence type="ECO:0000313" key="3">
    <source>
        <dbReference type="EMBL" id="UTW13458.1"/>
    </source>
</evidence>
<dbReference type="Pfam" id="PF01627">
    <property type="entry name" value="Hpt"/>
    <property type="match status" value="1"/>
</dbReference>
<organism evidence="3 4">
    <name type="scientific">Marinobacterium rhizophilum</name>
    <dbReference type="NCBI Taxonomy" id="420402"/>
    <lineage>
        <taxon>Bacteria</taxon>
        <taxon>Pseudomonadati</taxon>
        <taxon>Pseudomonadota</taxon>
        <taxon>Gammaproteobacteria</taxon>
        <taxon>Oceanospirillales</taxon>
        <taxon>Oceanospirillaceae</taxon>
        <taxon>Marinobacterium</taxon>
    </lineage>
</organism>